<dbReference type="GO" id="GO:0006189">
    <property type="term" value="P:'de novo' IMP biosynthetic process"/>
    <property type="evidence" value="ECO:0007669"/>
    <property type="project" value="InterPro"/>
</dbReference>
<organism evidence="6">
    <name type="scientific">hydrothermal vent metagenome</name>
    <dbReference type="NCBI Taxonomy" id="652676"/>
    <lineage>
        <taxon>unclassified sequences</taxon>
        <taxon>metagenomes</taxon>
        <taxon>ecological metagenomes</taxon>
    </lineage>
</organism>
<dbReference type="GO" id="GO:0004644">
    <property type="term" value="F:phosphoribosylglycinamide formyltransferase activity"/>
    <property type="evidence" value="ECO:0007669"/>
    <property type="project" value="UniProtKB-EC"/>
</dbReference>
<evidence type="ECO:0000256" key="1">
    <source>
        <dbReference type="ARBA" id="ARBA00005054"/>
    </source>
</evidence>
<comment type="pathway">
    <text evidence="1">Purine metabolism; IMP biosynthesis via de novo pathway; N(2)-formyl-N(1)-(5-phospho-D-ribosyl)glycinamide from N(1)-(5-phospho-D-ribosyl)glycinamide (10-formyl THF route): step 1/1.</text>
</comment>
<dbReference type="Gene3D" id="3.40.50.170">
    <property type="entry name" value="Formyl transferase, N-terminal domain"/>
    <property type="match status" value="1"/>
</dbReference>
<keyword evidence="4" id="KW-0658">Purine biosynthesis</keyword>
<protein>
    <recommendedName>
        <fullName evidence="2">phosphoribosylglycinamide formyltransferase 1</fullName>
        <ecNumber evidence="2">2.1.2.2</ecNumber>
    </recommendedName>
</protein>
<dbReference type="InterPro" id="IPR036477">
    <property type="entry name" value="Formyl_transf_N_sf"/>
</dbReference>
<proteinExistence type="inferred from homology"/>
<evidence type="ECO:0000256" key="4">
    <source>
        <dbReference type="ARBA" id="ARBA00022755"/>
    </source>
</evidence>
<gene>
    <name evidence="6" type="ORF">MNBD_GAMMA25-1707</name>
</gene>
<dbReference type="NCBIfam" id="TIGR00639">
    <property type="entry name" value="PurN"/>
    <property type="match status" value="1"/>
</dbReference>
<keyword evidence="3 6" id="KW-0808">Transferase</keyword>
<evidence type="ECO:0000256" key="3">
    <source>
        <dbReference type="ARBA" id="ARBA00022679"/>
    </source>
</evidence>
<name>A0A3B1B508_9ZZZZ</name>
<evidence type="ECO:0000256" key="2">
    <source>
        <dbReference type="ARBA" id="ARBA00012254"/>
    </source>
</evidence>
<dbReference type="CDD" id="cd08645">
    <property type="entry name" value="FMT_core_GART"/>
    <property type="match status" value="1"/>
</dbReference>
<accession>A0A3B1B508</accession>
<dbReference type="EC" id="2.1.2.2" evidence="2"/>
<feature type="domain" description="Formyl transferase N-terminal" evidence="5">
    <location>
        <begin position="11"/>
        <end position="188"/>
    </location>
</feature>
<dbReference type="SUPFAM" id="SSF53328">
    <property type="entry name" value="Formyltransferase"/>
    <property type="match status" value="1"/>
</dbReference>
<dbReference type="EMBL" id="UOFY01000066">
    <property type="protein sequence ID" value="VAX11252.1"/>
    <property type="molecule type" value="Genomic_DNA"/>
</dbReference>
<dbReference type="PANTHER" id="PTHR43369:SF2">
    <property type="entry name" value="PHOSPHORIBOSYLGLYCINAMIDE FORMYLTRANSFERASE"/>
    <property type="match status" value="1"/>
</dbReference>
<dbReference type="Pfam" id="PF00551">
    <property type="entry name" value="Formyl_trans_N"/>
    <property type="match status" value="1"/>
</dbReference>
<dbReference type="GO" id="GO:0005829">
    <property type="term" value="C:cytosol"/>
    <property type="evidence" value="ECO:0007669"/>
    <property type="project" value="TreeGrafter"/>
</dbReference>
<dbReference type="HAMAP" id="MF_01930">
    <property type="entry name" value="PurN"/>
    <property type="match status" value="1"/>
</dbReference>
<dbReference type="InterPro" id="IPR002376">
    <property type="entry name" value="Formyl_transf_N"/>
</dbReference>
<evidence type="ECO:0000313" key="6">
    <source>
        <dbReference type="EMBL" id="VAX11252.1"/>
    </source>
</evidence>
<dbReference type="AlphaFoldDB" id="A0A3B1B508"/>
<reference evidence="6" key="1">
    <citation type="submission" date="2018-06" db="EMBL/GenBank/DDBJ databases">
        <authorList>
            <person name="Zhirakovskaya E."/>
        </authorList>
    </citation>
    <scope>NUCLEOTIDE SEQUENCE</scope>
</reference>
<sequence length="221" mass="24596">MTSTVARPLSIVVLISGSGSNLQAIIDAIGTGLPAKICRVISNNPQAYGLSRAREAGIPTDIVDQHDYADRESFDQALMNCIEQDRPALLVLAGFMRILTHNFVRHYNEHMINIHPSLLPHYQGLNTHQRVLDAGDTVHGVSVHFVSPELDSGPVILQAEIPVQTDDSAESLANRIHTQEHIIYPLVIRWFAEGRLHLHENSVILDDKEIKLLKYDPATHE</sequence>
<dbReference type="InterPro" id="IPR004607">
    <property type="entry name" value="GART"/>
</dbReference>
<evidence type="ECO:0000259" key="5">
    <source>
        <dbReference type="Pfam" id="PF00551"/>
    </source>
</evidence>
<dbReference type="PANTHER" id="PTHR43369">
    <property type="entry name" value="PHOSPHORIBOSYLGLYCINAMIDE FORMYLTRANSFERASE"/>
    <property type="match status" value="1"/>
</dbReference>